<dbReference type="HOGENOM" id="CLU_1609731_0_0_5"/>
<proteinExistence type="predicted"/>
<evidence type="ECO:0000313" key="2">
    <source>
        <dbReference type="EMBL" id="AJA07411.1"/>
    </source>
</evidence>
<organism evidence="2 3">
    <name type="scientific">Sphingopyxis fribergensis</name>
    <dbReference type="NCBI Taxonomy" id="1515612"/>
    <lineage>
        <taxon>Bacteria</taxon>
        <taxon>Pseudomonadati</taxon>
        <taxon>Pseudomonadota</taxon>
        <taxon>Alphaproteobacteria</taxon>
        <taxon>Sphingomonadales</taxon>
        <taxon>Sphingomonadaceae</taxon>
        <taxon>Sphingopyxis</taxon>
    </lineage>
</organism>
<keyword evidence="1" id="KW-0175">Coiled coil</keyword>
<feature type="coiled-coil region" evidence="1">
    <location>
        <begin position="25"/>
        <end position="52"/>
    </location>
</feature>
<evidence type="ECO:0000313" key="3">
    <source>
        <dbReference type="Proteomes" id="UP000030907"/>
    </source>
</evidence>
<dbReference type="EMBL" id="CP009122">
    <property type="protein sequence ID" value="AJA07411.1"/>
    <property type="molecule type" value="Genomic_DNA"/>
</dbReference>
<name>A0A0A7PBD1_9SPHN</name>
<dbReference type="OrthoDB" id="9972017at2"/>
<evidence type="ECO:0000256" key="1">
    <source>
        <dbReference type="SAM" id="Coils"/>
    </source>
</evidence>
<dbReference type="RefSeq" id="WP_039571300.1">
    <property type="nucleotide sequence ID" value="NZ_CP009122.1"/>
</dbReference>
<gene>
    <name evidence="2" type="ORF">SKP52_02380</name>
</gene>
<dbReference type="Proteomes" id="UP000030907">
    <property type="component" value="Chromosome"/>
</dbReference>
<dbReference type="STRING" id="1515612.SKP52_02380"/>
<accession>A0A0A7PBD1</accession>
<dbReference type="AlphaFoldDB" id="A0A0A7PBD1"/>
<reference evidence="2 3" key="1">
    <citation type="journal article" date="2015" name="Int. J. Syst. Evol. Microbiol.">
        <title>Description of Sphingopyxis fribergensis sp. nov. - a soil bacterium with the ability to degrade styrene and phenylacetic acid.</title>
        <authorList>
            <person name="Oelschlagel M."/>
            <person name="Ruckert C."/>
            <person name="Kalinowski J."/>
            <person name="Schmidt G."/>
            <person name="Schlomann M."/>
            <person name="Tischler D."/>
        </authorList>
    </citation>
    <scope>NUCLEOTIDE SEQUENCE [LARGE SCALE GENOMIC DNA]</scope>
    <source>
        <strain evidence="2 3">Kp5.2</strain>
    </source>
</reference>
<dbReference type="KEGG" id="sphk:SKP52_02380"/>
<keyword evidence="3" id="KW-1185">Reference proteome</keyword>
<protein>
    <submittedName>
        <fullName evidence="2">Uncharacterized protein</fullName>
    </submittedName>
</protein>
<sequence>MIALALKALGLMRVSEHERIKNAEILRYTRLNDSLRNERNDAQDKFQRAATDLAALDVTEWSSHIGDPPDGDSPLLCVYDAGIGYAYDRLAEWLGVDDYEMGDGSEEYATDVGRTGANVLVAAGFTNDDGDLLGAAELNAMKHDAQKWRDYLKRSRDRKAGKKNG</sequence>